<accession>A0A0R0H728</accession>
<evidence type="ECO:0000313" key="1">
    <source>
        <dbReference type="EMBL" id="KRH26656.1"/>
    </source>
</evidence>
<dbReference type="AlphaFoldDB" id="A0A0R0H728"/>
<sequence length="113" mass="12444">MFSGIKVSVKCEGVKNLAMATTEDKGFFKVDLPSDHTKTPSSNCFIKLLGGSNSLYASKKNQVSQIVKGREKNTYTISTPLSFFTSFDLPLPREWGLAPSSFYVPFFPIIGIP</sequence>
<evidence type="ECO:0008006" key="4">
    <source>
        <dbReference type="Google" id="ProtNLM"/>
    </source>
</evidence>
<dbReference type="InParanoid" id="A0A0R0H728"/>
<gene>
    <name evidence="1" type="ORF">GLYMA_12G186100</name>
</gene>
<reference evidence="1 2" key="1">
    <citation type="journal article" date="2010" name="Nature">
        <title>Genome sequence of the palaeopolyploid soybean.</title>
        <authorList>
            <person name="Schmutz J."/>
            <person name="Cannon S.B."/>
            <person name="Schlueter J."/>
            <person name="Ma J."/>
            <person name="Mitros T."/>
            <person name="Nelson W."/>
            <person name="Hyten D.L."/>
            <person name="Song Q."/>
            <person name="Thelen J.J."/>
            <person name="Cheng J."/>
            <person name="Xu D."/>
            <person name="Hellsten U."/>
            <person name="May G.D."/>
            <person name="Yu Y."/>
            <person name="Sakurai T."/>
            <person name="Umezawa T."/>
            <person name="Bhattacharyya M.K."/>
            <person name="Sandhu D."/>
            <person name="Valliyodan B."/>
            <person name="Lindquist E."/>
            <person name="Peto M."/>
            <person name="Grant D."/>
            <person name="Shu S."/>
            <person name="Goodstein D."/>
            <person name="Barry K."/>
            <person name="Futrell-Griggs M."/>
            <person name="Abernathy B."/>
            <person name="Du J."/>
            <person name="Tian Z."/>
            <person name="Zhu L."/>
            <person name="Gill N."/>
            <person name="Joshi T."/>
            <person name="Libault M."/>
            <person name="Sethuraman A."/>
            <person name="Zhang X.-C."/>
            <person name="Shinozaki K."/>
            <person name="Nguyen H.T."/>
            <person name="Wing R.A."/>
            <person name="Cregan P."/>
            <person name="Specht J."/>
            <person name="Grimwood J."/>
            <person name="Rokhsar D."/>
            <person name="Stacey G."/>
            <person name="Shoemaker R.C."/>
            <person name="Jackson S.A."/>
        </authorList>
    </citation>
    <scope>NUCLEOTIDE SEQUENCE</scope>
    <source>
        <strain evidence="2">cv. Williams 82</strain>
        <tissue evidence="1">Callus</tissue>
    </source>
</reference>
<proteinExistence type="predicted"/>
<keyword evidence="3" id="KW-1185">Reference proteome</keyword>
<name>A0A0R0H728_SOYBN</name>
<dbReference type="PaxDb" id="3847-GLYMA12G31140.2"/>
<protein>
    <recommendedName>
        <fullName evidence="4">Pollen Ole e 1 allergen and extensin family protein</fullName>
    </recommendedName>
</protein>
<dbReference type="OMA" id="KNRECKV"/>
<dbReference type="Proteomes" id="UP000008827">
    <property type="component" value="Chromosome 12"/>
</dbReference>
<dbReference type="Gramene" id="KRH26656">
    <property type="protein sequence ID" value="KRH26656"/>
    <property type="gene ID" value="GLYMA_12G186100"/>
</dbReference>
<dbReference type="Pfam" id="PF01190">
    <property type="entry name" value="Pollen_Ole_e_1"/>
    <property type="match status" value="1"/>
</dbReference>
<dbReference type="EMBL" id="CM000845">
    <property type="protein sequence ID" value="KRH26656.1"/>
    <property type="molecule type" value="Genomic_DNA"/>
</dbReference>
<reference evidence="1" key="3">
    <citation type="submission" date="2018-07" db="EMBL/GenBank/DDBJ databases">
        <title>WGS assembly of Glycine max.</title>
        <authorList>
            <person name="Schmutz J."/>
            <person name="Cannon S."/>
            <person name="Schlueter J."/>
            <person name="Ma J."/>
            <person name="Mitros T."/>
            <person name="Nelson W."/>
            <person name="Hyten D."/>
            <person name="Song Q."/>
            <person name="Thelen J."/>
            <person name="Cheng J."/>
            <person name="Xu D."/>
            <person name="Hellsten U."/>
            <person name="May G."/>
            <person name="Yu Y."/>
            <person name="Sakurai T."/>
            <person name="Umezawa T."/>
            <person name="Bhattacharyya M."/>
            <person name="Sandhu D."/>
            <person name="Valliyodan B."/>
            <person name="Lindquist E."/>
            <person name="Peto M."/>
            <person name="Grant D."/>
            <person name="Shu S."/>
            <person name="Goodstein D."/>
            <person name="Barry K."/>
            <person name="Futrell-Griggs M."/>
            <person name="Abernathy B."/>
            <person name="Du J."/>
            <person name="Tian Z."/>
            <person name="Zhu L."/>
            <person name="Gill N."/>
            <person name="Joshi T."/>
            <person name="Libault M."/>
            <person name="Sethuraman A."/>
            <person name="Zhang X."/>
            <person name="Shinozaki K."/>
            <person name="Nguyen H."/>
            <person name="Wing R."/>
            <person name="Cregan P."/>
            <person name="Specht J."/>
            <person name="Grimwood J."/>
            <person name="Rokhsar D."/>
            <person name="Stacey G."/>
            <person name="Shoemaker R."/>
            <person name="Jackson S."/>
        </authorList>
    </citation>
    <scope>NUCLEOTIDE SEQUENCE</scope>
    <source>
        <tissue evidence="1">Callus</tissue>
    </source>
</reference>
<organism evidence="1">
    <name type="scientific">Glycine max</name>
    <name type="common">Soybean</name>
    <name type="synonym">Glycine hispida</name>
    <dbReference type="NCBI Taxonomy" id="3847"/>
    <lineage>
        <taxon>Eukaryota</taxon>
        <taxon>Viridiplantae</taxon>
        <taxon>Streptophyta</taxon>
        <taxon>Embryophyta</taxon>
        <taxon>Tracheophyta</taxon>
        <taxon>Spermatophyta</taxon>
        <taxon>Magnoliopsida</taxon>
        <taxon>eudicotyledons</taxon>
        <taxon>Gunneridae</taxon>
        <taxon>Pentapetalae</taxon>
        <taxon>rosids</taxon>
        <taxon>fabids</taxon>
        <taxon>Fabales</taxon>
        <taxon>Fabaceae</taxon>
        <taxon>Papilionoideae</taxon>
        <taxon>50 kb inversion clade</taxon>
        <taxon>NPAAA clade</taxon>
        <taxon>indigoferoid/millettioid clade</taxon>
        <taxon>Phaseoleae</taxon>
        <taxon>Glycine</taxon>
        <taxon>Glycine subgen. Soja</taxon>
    </lineage>
</organism>
<reference evidence="2" key="2">
    <citation type="submission" date="2018-02" db="UniProtKB">
        <authorList>
            <consortium name="EnsemblPlants"/>
        </authorList>
    </citation>
    <scope>IDENTIFICATION</scope>
    <source>
        <strain evidence="2">Williams 82</strain>
    </source>
</reference>
<dbReference type="EnsemblPlants" id="KRH26656">
    <property type="protein sequence ID" value="KRH26656"/>
    <property type="gene ID" value="GLYMA_12G186100"/>
</dbReference>
<evidence type="ECO:0000313" key="3">
    <source>
        <dbReference type="Proteomes" id="UP000008827"/>
    </source>
</evidence>
<evidence type="ECO:0000313" key="2">
    <source>
        <dbReference type="EnsemblPlants" id="KRH26656"/>
    </source>
</evidence>